<dbReference type="EMBL" id="JAUHHV010000001">
    <property type="protein sequence ID" value="KAK1439015.1"/>
    <property type="molecule type" value="Genomic_DNA"/>
</dbReference>
<evidence type="ECO:0000313" key="2">
    <source>
        <dbReference type="EMBL" id="KAK1439015.1"/>
    </source>
</evidence>
<gene>
    <name evidence="2" type="ORF">QVD17_04830</name>
</gene>
<sequence length="134" mass="15104">MARTNRRHQTSPTTKTTDLTTCNNKLHIDDNHCKAYATQIRRSATIIGHSDIISGDSCRNRRENTEHMHVTTERGEVSKSKKPTIAKPRPLRSVDRQPSSAIITSSPAKVAETKEKRAHMRITTERGEEVSRTS</sequence>
<reference evidence="2" key="1">
    <citation type="journal article" date="2023" name="bioRxiv">
        <title>Improved chromosome-level genome assembly for marigold (Tagetes erecta).</title>
        <authorList>
            <person name="Jiang F."/>
            <person name="Yuan L."/>
            <person name="Wang S."/>
            <person name="Wang H."/>
            <person name="Xu D."/>
            <person name="Wang A."/>
            <person name="Fan W."/>
        </authorList>
    </citation>
    <scope>NUCLEOTIDE SEQUENCE</scope>
    <source>
        <strain evidence="2">WSJ</strain>
        <tissue evidence="2">Leaf</tissue>
    </source>
</reference>
<feature type="region of interest" description="Disordered" evidence="1">
    <location>
        <begin position="54"/>
        <end position="134"/>
    </location>
</feature>
<feature type="compositionally biased region" description="Basic and acidic residues" evidence="1">
    <location>
        <begin position="58"/>
        <end position="79"/>
    </location>
</feature>
<evidence type="ECO:0000256" key="1">
    <source>
        <dbReference type="SAM" id="MobiDB-lite"/>
    </source>
</evidence>
<proteinExistence type="predicted"/>
<protein>
    <submittedName>
        <fullName evidence="2">Uncharacterized protein</fullName>
    </submittedName>
</protein>
<feature type="compositionally biased region" description="Polar residues" evidence="1">
    <location>
        <begin position="96"/>
        <end position="107"/>
    </location>
</feature>
<keyword evidence="3" id="KW-1185">Reference proteome</keyword>
<evidence type="ECO:0000313" key="3">
    <source>
        <dbReference type="Proteomes" id="UP001229421"/>
    </source>
</evidence>
<accession>A0AAD8LKA5</accession>
<comment type="caution">
    <text evidence="2">The sequence shown here is derived from an EMBL/GenBank/DDBJ whole genome shotgun (WGS) entry which is preliminary data.</text>
</comment>
<dbReference type="Proteomes" id="UP001229421">
    <property type="component" value="Unassembled WGS sequence"/>
</dbReference>
<organism evidence="2 3">
    <name type="scientific">Tagetes erecta</name>
    <name type="common">African marigold</name>
    <dbReference type="NCBI Taxonomy" id="13708"/>
    <lineage>
        <taxon>Eukaryota</taxon>
        <taxon>Viridiplantae</taxon>
        <taxon>Streptophyta</taxon>
        <taxon>Embryophyta</taxon>
        <taxon>Tracheophyta</taxon>
        <taxon>Spermatophyta</taxon>
        <taxon>Magnoliopsida</taxon>
        <taxon>eudicotyledons</taxon>
        <taxon>Gunneridae</taxon>
        <taxon>Pentapetalae</taxon>
        <taxon>asterids</taxon>
        <taxon>campanulids</taxon>
        <taxon>Asterales</taxon>
        <taxon>Asteraceae</taxon>
        <taxon>Asteroideae</taxon>
        <taxon>Heliantheae alliance</taxon>
        <taxon>Tageteae</taxon>
        <taxon>Tagetes</taxon>
    </lineage>
</organism>
<name>A0AAD8LKA5_TARER</name>
<feature type="compositionally biased region" description="Basic and acidic residues" evidence="1">
    <location>
        <begin position="122"/>
        <end position="134"/>
    </location>
</feature>
<dbReference type="AlphaFoldDB" id="A0AAD8LKA5"/>